<keyword evidence="1" id="KW-0732">Signal</keyword>
<evidence type="ECO:0000256" key="1">
    <source>
        <dbReference type="SAM" id="SignalP"/>
    </source>
</evidence>
<dbReference type="PANTHER" id="PTHR47572:SF5">
    <property type="entry name" value="BLR2277 PROTEIN"/>
    <property type="match status" value="1"/>
</dbReference>
<dbReference type="STRING" id="327939.BIW53_08725"/>
<dbReference type="InterPro" id="IPR051262">
    <property type="entry name" value="SMP-30/CGR1_Lactonase"/>
</dbReference>
<organism evidence="3 4">
    <name type="scientific">Pseudoalteromonas byunsanensis</name>
    <dbReference type="NCBI Taxonomy" id="327939"/>
    <lineage>
        <taxon>Bacteria</taxon>
        <taxon>Pseudomonadati</taxon>
        <taxon>Pseudomonadota</taxon>
        <taxon>Gammaproteobacteria</taxon>
        <taxon>Alteromonadales</taxon>
        <taxon>Pseudoalteromonadaceae</taxon>
        <taxon>Pseudoalteromonas</taxon>
    </lineage>
</organism>
<comment type="caution">
    <text evidence="3">The sequence shown here is derived from an EMBL/GenBank/DDBJ whole genome shotgun (WGS) entry which is preliminary data.</text>
</comment>
<dbReference type="EMBL" id="MNAN01000028">
    <property type="protein sequence ID" value="OHU95890.1"/>
    <property type="molecule type" value="Genomic_DNA"/>
</dbReference>
<sequence>MKYLIGSLIIVSGFAQAQPLYIAQDWVSDNVFTQGVEGPAVDENGVLYAVNYAKQGSIGKVTAKGQVSQLLSLPNGSVGNGIRFDKAGNMFIADYVNHNVLRVSREALQSDADVAAYLTVFAHNNKMNQPNDLAIMDNGILFASDPNWKNNTGQLWRIDQDGSSHLLEADMGTTNGVEVSPDNKVLYVNESVQRKVWRYSLDDKGNISNKQLLIEFVDFGLDGMRTDSQGNLYIARYGAGVIAVVSPQGKLLKEVKLKGQHPTNVAFGGVDGKSVFVTMQKRGAIEMFRTAVAGGNLSKN</sequence>
<accession>A0A1S1N3V4</accession>
<evidence type="ECO:0000259" key="2">
    <source>
        <dbReference type="Pfam" id="PF08450"/>
    </source>
</evidence>
<reference evidence="3 4" key="1">
    <citation type="submission" date="2016-10" db="EMBL/GenBank/DDBJ databases">
        <title>Pseudoalteromonas amylolytica sp. nov., isolated from the surface seawater.</title>
        <authorList>
            <person name="Wu Y.-H."/>
            <person name="Cheng H."/>
            <person name="Jin X.-B."/>
            <person name="Wang C.-S."/>
            <person name="Xu X.-W."/>
        </authorList>
    </citation>
    <scope>NUCLEOTIDE SEQUENCE [LARGE SCALE GENOMIC DNA]</scope>
    <source>
        <strain evidence="3 4">JCM 12483</strain>
    </source>
</reference>
<feature type="chain" id="PRO_5010372880" evidence="1">
    <location>
        <begin position="18"/>
        <end position="300"/>
    </location>
</feature>
<name>A0A1S1N3V4_9GAMM</name>
<gene>
    <name evidence="3" type="ORF">BIW53_08725</name>
</gene>
<dbReference type="InterPro" id="IPR013658">
    <property type="entry name" value="SGL"/>
</dbReference>
<dbReference type="SUPFAM" id="SSF63829">
    <property type="entry name" value="Calcium-dependent phosphotriesterase"/>
    <property type="match status" value="1"/>
</dbReference>
<dbReference type="AlphaFoldDB" id="A0A1S1N3V4"/>
<dbReference type="PANTHER" id="PTHR47572">
    <property type="entry name" value="LIPOPROTEIN-RELATED"/>
    <property type="match status" value="1"/>
</dbReference>
<feature type="signal peptide" evidence="1">
    <location>
        <begin position="1"/>
        <end position="17"/>
    </location>
</feature>
<proteinExistence type="predicted"/>
<feature type="domain" description="SMP-30/Gluconolactonase/LRE-like region" evidence="2">
    <location>
        <begin position="37"/>
        <end position="279"/>
    </location>
</feature>
<evidence type="ECO:0000313" key="3">
    <source>
        <dbReference type="EMBL" id="OHU95890.1"/>
    </source>
</evidence>
<dbReference type="Pfam" id="PF08450">
    <property type="entry name" value="SGL"/>
    <property type="match status" value="1"/>
</dbReference>
<keyword evidence="4" id="KW-1185">Reference proteome</keyword>
<dbReference type="InterPro" id="IPR011042">
    <property type="entry name" value="6-blade_b-propeller_TolB-like"/>
</dbReference>
<dbReference type="OrthoDB" id="9775406at2"/>
<dbReference type="Proteomes" id="UP000180253">
    <property type="component" value="Unassembled WGS sequence"/>
</dbReference>
<dbReference type="Gene3D" id="2.120.10.30">
    <property type="entry name" value="TolB, C-terminal domain"/>
    <property type="match status" value="1"/>
</dbReference>
<dbReference type="RefSeq" id="WP_070991460.1">
    <property type="nucleotide sequence ID" value="NZ_CBCSHD010000001.1"/>
</dbReference>
<evidence type="ECO:0000313" key="4">
    <source>
        <dbReference type="Proteomes" id="UP000180253"/>
    </source>
</evidence>
<protein>
    <submittedName>
        <fullName evidence="3">Gluconolactonase</fullName>
    </submittedName>
</protein>